<keyword evidence="1" id="KW-0175">Coiled coil</keyword>
<proteinExistence type="predicted"/>
<comment type="caution">
    <text evidence="4">The sequence shown here is derived from an EMBL/GenBank/DDBJ whole genome shotgun (WGS) entry which is preliminary data.</text>
</comment>
<evidence type="ECO:0000256" key="1">
    <source>
        <dbReference type="SAM" id="Coils"/>
    </source>
</evidence>
<evidence type="ECO:0000313" key="5">
    <source>
        <dbReference type="Proteomes" id="UP000886687"/>
    </source>
</evidence>
<dbReference type="PANTHER" id="PTHR35894">
    <property type="entry name" value="GENERAL SECRETION PATHWAY PROTEIN A-RELATED"/>
    <property type="match status" value="1"/>
</dbReference>
<dbReference type="InterPro" id="IPR003593">
    <property type="entry name" value="AAA+_ATPase"/>
</dbReference>
<dbReference type="AlphaFoldDB" id="A0A9E4K7F4"/>
<dbReference type="Proteomes" id="UP000886687">
    <property type="component" value="Unassembled WGS sequence"/>
</dbReference>
<feature type="compositionally biased region" description="Low complexity" evidence="2">
    <location>
        <begin position="294"/>
        <end position="308"/>
    </location>
</feature>
<dbReference type="Gene3D" id="3.40.50.300">
    <property type="entry name" value="P-loop containing nucleotide triphosphate hydrolases"/>
    <property type="match status" value="1"/>
</dbReference>
<dbReference type="InterPro" id="IPR017466">
    <property type="entry name" value="XrtA-assoc_ATPase-like"/>
</dbReference>
<evidence type="ECO:0000313" key="4">
    <source>
        <dbReference type="EMBL" id="MCG7941007.1"/>
    </source>
</evidence>
<protein>
    <submittedName>
        <fullName evidence="4">XrtA-associated ATPase</fullName>
    </submittedName>
</protein>
<gene>
    <name evidence="4" type="ORF">JAZ04_19415</name>
</gene>
<dbReference type="PANTHER" id="PTHR35894:SF5">
    <property type="entry name" value="MU-LIKE PROPHAGE FLUMU DNA TRANSPOSITION PROTEIN B"/>
    <property type="match status" value="1"/>
</dbReference>
<evidence type="ECO:0000256" key="2">
    <source>
        <dbReference type="SAM" id="MobiDB-lite"/>
    </source>
</evidence>
<accession>A0A9E4K7F4</accession>
<feature type="coiled-coil region" evidence="1">
    <location>
        <begin position="315"/>
        <end position="342"/>
    </location>
</feature>
<dbReference type="GO" id="GO:0016887">
    <property type="term" value="F:ATP hydrolysis activity"/>
    <property type="evidence" value="ECO:0007669"/>
    <property type="project" value="InterPro"/>
</dbReference>
<dbReference type="NCBIfam" id="TIGR03015">
    <property type="entry name" value="pepcterm_ATPase"/>
    <property type="match status" value="1"/>
</dbReference>
<sequence>MYDDFYKLEGKPFQLTPDHKFFFNSKGHNRAMAYLRYGLEQGEGFIVITGGIGTGKTTLVRNLFDELSSMNVMAAQLVTTQVDPEDMLRMVCASFGLAHEGLNKATLLHNLEAIARARHAEGKQMLLVVDEAQNLPARSVEELRMLSNFQVNNRALVQTFLLGQEEFKRTLQSPGMEQVRQRIIASYHLDPLSVEETEKYIVHRLQLVGWQQDPSFADGVFKMIFEFTGGVPRRINAMCDRLMLFGCLEEMHELDKDAVLSVMHELEQEVSFNPPVDEKQQGPQLASVSPLHPGAAGSNNQAVASQQAAQPMADAEELIYRIQDLEKELSTLKKTLRNEQKLLRKAILLQMDLDEYDDLD</sequence>
<dbReference type="InterPro" id="IPR049945">
    <property type="entry name" value="AAA_22"/>
</dbReference>
<dbReference type="EMBL" id="JAEPDI010000016">
    <property type="protein sequence ID" value="MCG7941007.1"/>
    <property type="molecule type" value="Genomic_DNA"/>
</dbReference>
<organism evidence="4 5">
    <name type="scientific">Candidatus Thiodiazotropha lotti</name>
    <dbReference type="NCBI Taxonomy" id="2792787"/>
    <lineage>
        <taxon>Bacteria</taxon>
        <taxon>Pseudomonadati</taxon>
        <taxon>Pseudomonadota</taxon>
        <taxon>Gammaproteobacteria</taxon>
        <taxon>Chromatiales</taxon>
        <taxon>Sedimenticolaceae</taxon>
        <taxon>Candidatus Thiodiazotropha</taxon>
    </lineage>
</organism>
<name>A0A9E4K7F4_9GAMM</name>
<feature type="region of interest" description="Disordered" evidence="2">
    <location>
        <begin position="274"/>
        <end position="308"/>
    </location>
</feature>
<feature type="domain" description="AAA+ ATPase" evidence="3">
    <location>
        <begin position="42"/>
        <end position="207"/>
    </location>
</feature>
<reference evidence="4" key="1">
    <citation type="journal article" date="2021" name="Proc. Natl. Acad. Sci. U.S.A.">
        <title>Global biogeography of chemosynthetic symbionts reveals both localized and globally distributed symbiont groups. .</title>
        <authorList>
            <person name="Osvatic J.T."/>
            <person name="Wilkins L.G.E."/>
            <person name="Leibrecht L."/>
            <person name="Leray M."/>
            <person name="Zauner S."/>
            <person name="Polzin J."/>
            <person name="Camacho Y."/>
            <person name="Gros O."/>
            <person name="van Gils J.A."/>
            <person name="Eisen J.A."/>
            <person name="Petersen J.M."/>
            <person name="Yuen B."/>
        </authorList>
    </citation>
    <scope>NUCLEOTIDE SEQUENCE</scope>
    <source>
        <strain evidence="4">MAGL173</strain>
    </source>
</reference>
<dbReference type="InterPro" id="IPR027417">
    <property type="entry name" value="P-loop_NTPase"/>
</dbReference>
<dbReference type="InterPro" id="IPR052026">
    <property type="entry name" value="ExeA_AAA_ATPase_DNA-bind"/>
</dbReference>
<dbReference type="SMART" id="SM00382">
    <property type="entry name" value="AAA"/>
    <property type="match status" value="1"/>
</dbReference>
<evidence type="ECO:0000259" key="3">
    <source>
        <dbReference type="SMART" id="SM00382"/>
    </source>
</evidence>
<dbReference type="SUPFAM" id="SSF52540">
    <property type="entry name" value="P-loop containing nucleoside triphosphate hydrolases"/>
    <property type="match status" value="1"/>
</dbReference>
<dbReference type="Pfam" id="PF13401">
    <property type="entry name" value="AAA_22"/>
    <property type="match status" value="1"/>
</dbReference>